<name>A0A0R1REG9_9LACO</name>
<evidence type="ECO:0000256" key="2">
    <source>
        <dbReference type="ARBA" id="ARBA00004752"/>
    </source>
</evidence>
<dbReference type="UniPathway" id="UPA00219"/>
<evidence type="ECO:0000256" key="1">
    <source>
        <dbReference type="ARBA" id="ARBA00004496"/>
    </source>
</evidence>
<keyword evidence="7 12" id="KW-0573">Peptidoglycan synthesis</keyword>
<evidence type="ECO:0000256" key="6">
    <source>
        <dbReference type="ARBA" id="ARBA00022960"/>
    </source>
</evidence>
<accession>A0A0R1REG9</accession>
<dbReference type="GO" id="GO:0005737">
    <property type="term" value="C:cytoplasm"/>
    <property type="evidence" value="ECO:0007669"/>
    <property type="project" value="UniProtKB-SubCell"/>
</dbReference>
<proteinExistence type="inferred from homology"/>
<dbReference type="GO" id="GO:0019277">
    <property type="term" value="P:UDP-N-acetylgalactosamine biosynthetic process"/>
    <property type="evidence" value="ECO:0007669"/>
    <property type="project" value="InterPro"/>
</dbReference>
<keyword evidence="3 12" id="KW-0963">Cytoplasm</keyword>
<sequence length="427" mass="45743">MKSMIIQGGNPLSGEVTIGGAKNSTVALIPAAILADTPVQFDSVPDILDVHNLMAILESMNVSSHFENGVLDIDPTHIEENVLPGKAIKSLRASYYFMGALLGRFRRATVSFPGGDNIGPRPIDQHIKGFKALGAEVTEIDDSVHIDASKGLHGARVFLDIVSVGATMNIILAAVKADGLTVIENAAKEPEIIDLATFLNNMGAKVRGAGTDVIRIEGVSQLKATNTHTIIPDRIEAGTYLSMAAAVGAGVNIQNVIPEHLEAFTAKLIEMGVKMDISEDSIYVHKSEKLKPIQVKTMPYPGFATDLQQPITPLMGRADGASIIIDTIYPERTKHIPELNRMGENIRLENNMIVVNHCDDLTGTIVAAGEIRAGASLVIAALMAEGRTTITNAENILRGYDRISDKLKALGGHIQIIEDTDAGVFEY</sequence>
<evidence type="ECO:0000256" key="8">
    <source>
        <dbReference type="ARBA" id="ARBA00023306"/>
    </source>
</evidence>
<feature type="binding site" evidence="12">
    <location>
        <position position="306"/>
    </location>
    <ligand>
        <name>UDP-N-acetyl-alpha-D-glucosamine</name>
        <dbReference type="ChEBI" id="CHEBI:57705"/>
    </ligand>
</feature>
<feature type="domain" description="Enolpyruvate transferase" evidence="13">
    <location>
        <begin position="6"/>
        <end position="407"/>
    </location>
</feature>
<dbReference type="InterPro" id="IPR001986">
    <property type="entry name" value="Enolpyruvate_Tfrase_dom"/>
</dbReference>
<dbReference type="GO" id="GO:0051301">
    <property type="term" value="P:cell division"/>
    <property type="evidence" value="ECO:0007669"/>
    <property type="project" value="UniProtKB-KW"/>
</dbReference>
<comment type="caution">
    <text evidence="14">The sequence shown here is derived from an EMBL/GenBank/DDBJ whole genome shotgun (WGS) entry which is preliminary data.</text>
</comment>
<feature type="binding site" evidence="12">
    <location>
        <begin position="22"/>
        <end position="23"/>
    </location>
    <ligand>
        <name>phosphoenolpyruvate</name>
        <dbReference type="ChEBI" id="CHEBI:58702"/>
    </ligand>
</feature>
<dbReference type="eggNOG" id="COG0766">
    <property type="taxonomic scope" value="Bacteria"/>
</dbReference>
<evidence type="ECO:0000256" key="10">
    <source>
        <dbReference type="ARBA" id="ARBA00038367"/>
    </source>
</evidence>
<dbReference type="EC" id="2.5.1.7" evidence="12"/>
<protein>
    <recommendedName>
        <fullName evidence="12">UDP-N-acetylglucosamine 1-carboxyvinyltransferase</fullName>
        <ecNumber evidence="12">2.5.1.7</ecNumber>
    </recommendedName>
    <alternativeName>
        <fullName evidence="12">Enoylpyruvate transferase</fullName>
    </alternativeName>
    <alternativeName>
        <fullName evidence="12">UDP-N-acetylglucosamine enolpyruvyl transferase</fullName>
        <shortName evidence="12">EPT</shortName>
    </alternativeName>
</protein>
<comment type="pathway">
    <text evidence="2 12">Cell wall biogenesis; peptidoglycan biosynthesis.</text>
</comment>
<dbReference type="AlphaFoldDB" id="A0A0R1REG9"/>
<evidence type="ECO:0000256" key="11">
    <source>
        <dbReference type="ARBA" id="ARBA00047527"/>
    </source>
</evidence>
<dbReference type="Proteomes" id="UP000051999">
    <property type="component" value="Unassembled WGS sequence"/>
</dbReference>
<evidence type="ECO:0000259" key="13">
    <source>
        <dbReference type="Pfam" id="PF00275"/>
    </source>
</evidence>
<keyword evidence="5 12" id="KW-0808">Transferase</keyword>
<comment type="function">
    <text evidence="12">Cell wall formation. Adds enolpyruvyl to UDP-N-acetylglucosamine.</text>
</comment>
<keyword evidence="4 12" id="KW-0132">Cell division</keyword>
<organism evidence="14 15">
    <name type="scientific">Furfurilactobacillus rossiae DSM 15814</name>
    <dbReference type="NCBI Taxonomy" id="1114972"/>
    <lineage>
        <taxon>Bacteria</taxon>
        <taxon>Bacillati</taxon>
        <taxon>Bacillota</taxon>
        <taxon>Bacilli</taxon>
        <taxon>Lactobacillales</taxon>
        <taxon>Lactobacillaceae</taxon>
        <taxon>Furfurilactobacillus</taxon>
    </lineage>
</organism>
<evidence type="ECO:0000256" key="12">
    <source>
        <dbReference type="HAMAP-Rule" id="MF_00111"/>
    </source>
</evidence>
<dbReference type="RefSeq" id="WP_017260506.1">
    <property type="nucleotide sequence ID" value="NZ_AUAW01000007.1"/>
</dbReference>
<dbReference type="EMBL" id="AZFF01000007">
    <property type="protein sequence ID" value="KRL54993.1"/>
    <property type="molecule type" value="Genomic_DNA"/>
</dbReference>
<keyword evidence="8 12" id="KW-0131">Cell cycle</keyword>
<dbReference type="GO" id="GO:0071555">
    <property type="term" value="P:cell wall organization"/>
    <property type="evidence" value="ECO:0007669"/>
    <property type="project" value="UniProtKB-KW"/>
</dbReference>
<dbReference type="InterPro" id="IPR050068">
    <property type="entry name" value="MurA_subfamily"/>
</dbReference>
<dbReference type="OrthoDB" id="9803760at2"/>
<dbReference type="GO" id="GO:0008360">
    <property type="term" value="P:regulation of cell shape"/>
    <property type="evidence" value="ECO:0007669"/>
    <property type="project" value="UniProtKB-KW"/>
</dbReference>
<dbReference type="HAMAP" id="MF_00111">
    <property type="entry name" value="MurA"/>
    <property type="match status" value="1"/>
</dbReference>
<dbReference type="NCBIfam" id="NF009470">
    <property type="entry name" value="PRK12830.1"/>
    <property type="match status" value="1"/>
</dbReference>
<keyword evidence="6 12" id="KW-0133">Cell shape</keyword>
<comment type="catalytic activity">
    <reaction evidence="11 12">
        <text>phosphoenolpyruvate + UDP-N-acetyl-alpha-D-glucosamine = UDP-N-acetyl-3-O-(1-carboxyvinyl)-alpha-D-glucosamine + phosphate</text>
        <dbReference type="Rhea" id="RHEA:18681"/>
        <dbReference type="ChEBI" id="CHEBI:43474"/>
        <dbReference type="ChEBI" id="CHEBI:57705"/>
        <dbReference type="ChEBI" id="CHEBI:58702"/>
        <dbReference type="ChEBI" id="CHEBI:68483"/>
        <dbReference type="EC" id="2.5.1.7"/>
    </reaction>
</comment>
<dbReference type="PANTHER" id="PTHR43783">
    <property type="entry name" value="UDP-N-ACETYLGLUCOSAMINE 1-CARBOXYVINYLTRANSFERASE"/>
    <property type="match status" value="1"/>
</dbReference>
<dbReference type="InterPro" id="IPR036968">
    <property type="entry name" value="Enolpyruvate_Tfrase_sf"/>
</dbReference>
<keyword evidence="15" id="KW-1185">Reference proteome</keyword>
<dbReference type="InterPro" id="IPR005750">
    <property type="entry name" value="UDP_GlcNAc_COvinyl_MurA"/>
</dbReference>
<evidence type="ECO:0000313" key="14">
    <source>
        <dbReference type="EMBL" id="KRL54993.1"/>
    </source>
</evidence>
<gene>
    <name evidence="12" type="primary">murA</name>
    <name evidence="14" type="ORF">FD35_GL002445</name>
</gene>
<evidence type="ECO:0000256" key="7">
    <source>
        <dbReference type="ARBA" id="ARBA00022984"/>
    </source>
</evidence>
<evidence type="ECO:0000313" key="15">
    <source>
        <dbReference type="Proteomes" id="UP000051999"/>
    </source>
</evidence>
<dbReference type="GO" id="GO:0008760">
    <property type="term" value="F:UDP-N-acetylglucosamine 1-carboxyvinyltransferase activity"/>
    <property type="evidence" value="ECO:0007669"/>
    <property type="project" value="UniProtKB-UniRule"/>
</dbReference>
<dbReference type="GO" id="GO:0009252">
    <property type="term" value="P:peptidoglycan biosynthetic process"/>
    <property type="evidence" value="ECO:0007669"/>
    <property type="project" value="UniProtKB-UniRule"/>
</dbReference>
<comment type="similarity">
    <text evidence="10 12">Belongs to the EPSP synthase family. MurA subfamily.</text>
</comment>
<dbReference type="PANTHER" id="PTHR43783:SF2">
    <property type="entry name" value="UDP-N-ACETYLGLUCOSAMINE 1-CARBOXYVINYLTRANSFERASE 2"/>
    <property type="match status" value="1"/>
</dbReference>
<evidence type="ECO:0000256" key="9">
    <source>
        <dbReference type="ARBA" id="ARBA00023316"/>
    </source>
</evidence>
<dbReference type="InterPro" id="IPR013792">
    <property type="entry name" value="RNA3'P_cycl/enolpyr_Trfase_a/b"/>
</dbReference>
<comment type="subcellular location">
    <subcellularLocation>
        <location evidence="1 12">Cytoplasm</location>
    </subcellularLocation>
</comment>
<evidence type="ECO:0000256" key="3">
    <source>
        <dbReference type="ARBA" id="ARBA00022490"/>
    </source>
</evidence>
<dbReference type="STRING" id="1114972.FD35_GL002445"/>
<dbReference type="NCBIfam" id="NF006873">
    <property type="entry name" value="PRK09369.1"/>
    <property type="match status" value="1"/>
</dbReference>
<dbReference type="Pfam" id="PF00275">
    <property type="entry name" value="EPSP_synthase"/>
    <property type="match status" value="1"/>
</dbReference>
<feature type="binding site" evidence="12">
    <location>
        <position position="328"/>
    </location>
    <ligand>
        <name>UDP-N-acetyl-alpha-D-glucosamine</name>
        <dbReference type="ChEBI" id="CHEBI:57705"/>
    </ligand>
</feature>
<feature type="binding site" evidence="12">
    <location>
        <begin position="121"/>
        <end position="125"/>
    </location>
    <ligand>
        <name>UDP-N-acetyl-alpha-D-glucosamine</name>
        <dbReference type="ChEBI" id="CHEBI:57705"/>
    </ligand>
</feature>
<reference evidence="14 15" key="1">
    <citation type="journal article" date="2015" name="Genome Announc.">
        <title>Expanding the biotechnology potential of lactobacilli through comparative genomics of 213 strains and associated genera.</title>
        <authorList>
            <person name="Sun Z."/>
            <person name="Harris H.M."/>
            <person name="McCann A."/>
            <person name="Guo C."/>
            <person name="Argimon S."/>
            <person name="Zhang W."/>
            <person name="Yang X."/>
            <person name="Jeffery I.B."/>
            <person name="Cooney J.C."/>
            <person name="Kagawa T.F."/>
            <person name="Liu W."/>
            <person name="Song Y."/>
            <person name="Salvetti E."/>
            <person name="Wrobel A."/>
            <person name="Rasinkangas P."/>
            <person name="Parkhill J."/>
            <person name="Rea M.C."/>
            <person name="O'Sullivan O."/>
            <person name="Ritari J."/>
            <person name="Douillard F.P."/>
            <person name="Paul Ross R."/>
            <person name="Yang R."/>
            <person name="Briner A.E."/>
            <person name="Felis G.E."/>
            <person name="de Vos W.M."/>
            <person name="Barrangou R."/>
            <person name="Klaenhammer T.R."/>
            <person name="Caufield P.W."/>
            <person name="Cui Y."/>
            <person name="Zhang H."/>
            <person name="O'Toole P.W."/>
        </authorList>
    </citation>
    <scope>NUCLEOTIDE SEQUENCE [LARGE SCALE GENOMIC DNA]</scope>
    <source>
        <strain evidence="14 15">DSM 15814</strain>
    </source>
</reference>
<keyword evidence="9 12" id="KW-0961">Cell wall biogenesis/degradation</keyword>
<dbReference type="NCBIfam" id="TIGR01072">
    <property type="entry name" value="murA"/>
    <property type="match status" value="1"/>
</dbReference>
<dbReference type="PATRIC" id="fig|1114972.6.peg.2509"/>
<feature type="active site" description="Proton donor" evidence="12">
    <location>
        <position position="116"/>
    </location>
</feature>
<dbReference type="Gene3D" id="3.65.10.10">
    <property type="entry name" value="Enolpyruvate transferase domain"/>
    <property type="match status" value="2"/>
</dbReference>
<feature type="binding site" evidence="12">
    <location>
        <position position="92"/>
    </location>
    <ligand>
        <name>UDP-N-acetyl-alpha-D-glucosamine</name>
        <dbReference type="ChEBI" id="CHEBI:57705"/>
    </ligand>
</feature>
<evidence type="ECO:0000256" key="4">
    <source>
        <dbReference type="ARBA" id="ARBA00022618"/>
    </source>
</evidence>
<evidence type="ECO:0000256" key="5">
    <source>
        <dbReference type="ARBA" id="ARBA00022679"/>
    </source>
</evidence>
<dbReference type="CDD" id="cd01555">
    <property type="entry name" value="UdpNAET"/>
    <property type="match status" value="1"/>
</dbReference>
<comment type="caution">
    <text evidence="12">Lacks conserved residue(s) required for the propagation of feature annotation.</text>
</comment>
<dbReference type="SUPFAM" id="SSF55205">
    <property type="entry name" value="EPT/RTPC-like"/>
    <property type="match status" value="1"/>
</dbReference>